<evidence type="ECO:0000313" key="2">
    <source>
        <dbReference type="EMBL" id="CAJ1411292.1"/>
    </source>
</evidence>
<dbReference type="Proteomes" id="UP001178507">
    <property type="component" value="Unassembled WGS sequence"/>
</dbReference>
<proteinExistence type="predicted"/>
<comment type="caution">
    <text evidence="2">The sequence shown here is derived from an EMBL/GenBank/DDBJ whole genome shotgun (WGS) entry which is preliminary data.</text>
</comment>
<reference evidence="2" key="1">
    <citation type="submission" date="2023-08" db="EMBL/GenBank/DDBJ databases">
        <authorList>
            <person name="Chen Y."/>
            <person name="Shah S."/>
            <person name="Dougan E. K."/>
            <person name="Thang M."/>
            <person name="Chan C."/>
        </authorList>
    </citation>
    <scope>NUCLEOTIDE SEQUENCE</scope>
</reference>
<sequence length="879" mass="97603">MVISHLYDVFPAEFGAKVAKEECIVKNLREHLSYYCQQEWPMKDDKEVRDATEAIVNYEMQLALRLVYDVNEELQRLLVQQGMLGVCCTVLLPTPVQQQAMRSAIGEERTADTSETLFMQEAKMLAGGVASRLLSLPESYKYLQDRRARAHSVGMFSQLHHWSEAVFEQQGSVAELSTVTLLERCSALYMAMVSCHTLDWCLDNLGLGLMDVFLPIMLRMWALHPNPVLKHHAMRVFGNFCQVHCLFSSVLQSEKRAELASQAIHRTFGIWDVRELRHLLRLMVAVLCHVLCIPTTNVHFGALVARMLARKLDCPKLAETLRNGAAPRASSHASKYMFRSSFITQILAWCEKPGDHYARAWGLWLVLTMLSHEASEEKLKAQADTLDPDAVLVMEEVSLEEVQVARRNRLIDEQEAASGKTSQQIQDQRSKQPECKTRIHWLRGSIALIRGIALSAGKCISFQWKDSQQLGCVASAWCLVELPQFVQTAVESIDSRVVSKCLTLPEKSLQLAALLLVSVVSSLRLTLNARNIAGEFLRRFHHMQQVLIESLAGGGEGPYDMIARWLHEPPLGLPNENEFRCLVSFMIGQCICPPLAATPSLDLETSLAAPGKSLVSMGTRTLPPVDPKARSGEQKMQEPELGAPPVAECGVPPAALLDKIAEEVLKEDQRLEHGPKKEGPLFSTMLCHLLYALAVMVPAHPKDAAQSSTVRGAAFAQLIKVQQIAAHGVQPKALYDPADGDRAKLFLYVRATACVRSALQTIMASWFAADFGARFVISEEGGKDFMQYCCKHINQAYNHKTALTRVLGSPWERVMLSQGPTATIAELLVVVCSSDANLVEVSKLGGEQALHSLSRFGDSAQIRQQATMLLTKLAVVLRK</sequence>
<evidence type="ECO:0000256" key="1">
    <source>
        <dbReference type="SAM" id="MobiDB-lite"/>
    </source>
</evidence>
<evidence type="ECO:0000313" key="3">
    <source>
        <dbReference type="Proteomes" id="UP001178507"/>
    </source>
</evidence>
<name>A0AA36NKV0_9DINO</name>
<dbReference type="EMBL" id="CAUJNA010003867">
    <property type="protein sequence ID" value="CAJ1411292.1"/>
    <property type="molecule type" value="Genomic_DNA"/>
</dbReference>
<accession>A0AA36NKV0</accession>
<feature type="region of interest" description="Disordered" evidence="1">
    <location>
        <begin position="413"/>
        <end position="432"/>
    </location>
</feature>
<feature type="region of interest" description="Disordered" evidence="1">
    <location>
        <begin position="618"/>
        <end position="645"/>
    </location>
</feature>
<keyword evidence="3" id="KW-1185">Reference proteome</keyword>
<protein>
    <submittedName>
        <fullName evidence="2">Uncharacterized protein</fullName>
    </submittedName>
</protein>
<dbReference type="AlphaFoldDB" id="A0AA36NKV0"/>
<feature type="compositionally biased region" description="Basic and acidic residues" evidence="1">
    <location>
        <begin position="627"/>
        <end position="638"/>
    </location>
</feature>
<organism evidence="2 3">
    <name type="scientific">Effrenium voratum</name>
    <dbReference type="NCBI Taxonomy" id="2562239"/>
    <lineage>
        <taxon>Eukaryota</taxon>
        <taxon>Sar</taxon>
        <taxon>Alveolata</taxon>
        <taxon>Dinophyceae</taxon>
        <taxon>Suessiales</taxon>
        <taxon>Symbiodiniaceae</taxon>
        <taxon>Effrenium</taxon>
    </lineage>
</organism>
<gene>
    <name evidence="2" type="ORF">EVOR1521_LOCUS31902</name>
</gene>